<dbReference type="PRINTS" id="PR00099">
    <property type="entry name" value="CPSGATASE"/>
</dbReference>
<dbReference type="AlphaFoldDB" id="A0A0N0ZPW7"/>
<organism evidence="3 4">
    <name type="scientific">Thermus scotoductus</name>
    <dbReference type="NCBI Taxonomy" id="37636"/>
    <lineage>
        <taxon>Bacteria</taxon>
        <taxon>Thermotogati</taxon>
        <taxon>Deinococcota</taxon>
        <taxon>Deinococci</taxon>
        <taxon>Thermales</taxon>
        <taxon>Thermaceae</taxon>
        <taxon>Thermus</taxon>
    </lineage>
</organism>
<dbReference type="SUPFAM" id="SSF52317">
    <property type="entry name" value="Class I glutamine amidotransferase-like"/>
    <property type="match status" value="1"/>
</dbReference>
<dbReference type="GO" id="GO:0000162">
    <property type="term" value="P:L-tryptophan biosynthetic process"/>
    <property type="evidence" value="ECO:0007669"/>
    <property type="project" value="TreeGrafter"/>
</dbReference>
<evidence type="ECO:0000313" key="4">
    <source>
        <dbReference type="Proteomes" id="UP000053099"/>
    </source>
</evidence>
<dbReference type="CDD" id="cd01743">
    <property type="entry name" value="GATase1_Anthranilate_Synthase"/>
    <property type="match status" value="1"/>
</dbReference>
<dbReference type="GO" id="GO:0005829">
    <property type="term" value="C:cytosol"/>
    <property type="evidence" value="ECO:0007669"/>
    <property type="project" value="TreeGrafter"/>
</dbReference>
<reference evidence="3 4" key="1">
    <citation type="submission" date="2015-09" db="EMBL/GenBank/DDBJ databases">
        <title>Draft genome sequence of Thermus scotoductus strain K1 isolated from a geothermal spring in Nagorno-Karabakh, Armenia.</title>
        <authorList>
            <person name="Saghatelyan A."/>
            <person name="Poghosyan L."/>
            <person name="Panosyan H."/>
            <person name="Birkeland N.-K."/>
        </authorList>
    </citation>
    <scope>NUCLEOTIDE SEQUENCE [LARGE SCALE GENOMIC DNA]</scope>
    <source>
        <strain evidence="3 4">K1</strain>
    </source>
</reference>
<feature type="domain" description="Glutamine amidotransferase" evidence="2">
    <location>
        <begin position="4"/>
        <end position="187"/>
    </location>
</feature>
<dbReference type="NCBIfam" id="TIGR00566">
    <property type="entry name" value="trpG_papA"/>
    <property type="match status" value="1"/>
</dbReference>
<dbReference type="PROSITE" id="PS51273">
    <property type="entry name" value="GATASE_TYPE_1"/>
    <property type="match status" value="1"/>
</dbReference>
<dbReference type="Proteomes" id="UP000053099">
    <property type="component" value="Unassembled WGS sequence"/>
</dbReference>
<evidence type="ECO:0000259" key="2">
    <source>
        <dbReference type="Pfam" id="PF00117"/>
    </source>
</evidence>
<dbReference type="PANTHER" id="PTHR43418:SF4">
    <property type="entry name" value="MULTIFUNCTIONAL TRYPTOPHAN BIOSYNTHESIS PROTEIN"/>
    <property type="match status" value="1"/>
</dbReference>
<dbReference type="FunFam" id="3.40.50.880:FF:000003">
    <property type="entry name" value="Anthranilate synthase component II"/>
    <property type="match status" value="1"/>
</dbReference>
<sequence length="193" mass="21598">MKVLVIDNYDSFTYNLVQYLGELGASPVVWRNDRFALEEVEALNPDRILISPGPCTPLEAGLSLPLIGRYAPRYPILGVCLGHQAIGMAFGGKVVPAPVIMHGKVSEIHHDGTGIFRGLPNPFPATRYHSLVVEEVPEDLLVNAWVEEAGKRTVMGFRHRQYPTHGVQFHPESYLTETGKIILKNFLEDPWRQ</sequence>
<name>A0A0N0ZPW7_THESC</name>
<dbReference type="PATRIC" id="fig|37636.3.peg.1694"/>
<dbReference type="Pfam" id="PF00117">
    <property type="entry name" value="GATase"/>
    <property type="match status" value="1"/>
</dbReference>
<proteinExistence type="predicted"/>
<dbReference type="InterPro" id="IPR050472">
    <property type="entry name" value="Anth_synth/Amidotransfase"/>
</dbReference>
<dbReference type="EMBL" id="LJJR01000042">
    <property type="protein sequence ID" value="KPD26115.1"/>
    <property type="molecule type" value="Genomic_DNA"/>
</dbReference>
<dbReference type="PRINTS" id="PR00097">
    <property type="entry name" value="ANTSNTHASEII"/>
</dbReference>
<comment type="caution">
    <text evidence="3">The sequence shown here is derived from an EMBL/GenBank/DDBJ whole genome shotgun (WGS) entry which is preliminary data.</text>
</comment>
<dbReference type="Gene3D" id="3.40.50.880">
    <property type="match status" value="1"/>
</dbReference>
<keyword evidence="1" id="KW-0315">Glutamine amidotransferase</keyword>
<dbReference type="PRINTS" id="PR00096">
    <property type="entry name" value="GATASE"/>
</dbReference>
<dbReference type="InterPro" id="IPR017926">
    <property type="entry name" value="GATASE"/>
</dbReference>
<dbReference type="GO" id="GO:0004049">
    <property type="term" value="F:anthranilate synthase activity"/>
    <property type="evidence" value="ECO:0007669"/>
    <property type="project" value="TreeGrafter"/>
</dbReference>
<evidence type="ECO:0000256" key="1">
    <source>
        <dbReference type="ARBA" id="ARBA00022962"/>
    </source>
</evidence>
<dbReference type="InterPro" id="IPR029062">
    <property type="entry name" value="Class_I_gatase-like"/>
</dbReference>
<dbReference type="InterPro" id="IPR006221">
    <property type="entry name" value="TrpG/PapA_dom"/>
</dbReference>
<gene>
    <name evidence="3" type="ORF">AN926_11100</name>
</gene>
<evidence type="ECO:0000313" key="3">
    <source>
        <dbReference type="EMBL" id="KPD26115.1"/>
    </source>
</evidence>
<accession>A0A0N0ZPW7</accession>
<dbReference type="PANTHER" id="PTHR43418">
    <property type="entry name" value="MULTIFUNCTIONAL TRYPTOPHAN BIOSYNTHESIS PROTEIN-RELATED"/>
    <property type="match status" value="1"/>
</dbReference>
<protein>
    <submittedName>
        <fullName evidence="3">Anthranilate synthase</fullName>
    </submittedName>
</protein>